<dbReference type="Proteomes" id="UP000288805">
    <property type="component" value="Unassembled WGS sequence"/>
</dbReference>
<comment type="caution">
    <text evidence="3">The sequence shown here is derived from an EMBL/GenBank/DDBJ whole genome shotgun (WGS) entry which is preliminary data.</text>
</comment>
<dbReference type="EMBL" id="QGNW01000039">
    <property type="protein sequence ID" value="RVX09100.1"/>
    <property type="molecule type" value="Genomic_DNA"/>
</dbReference>
<dbReference type="InterPro" id="IPR052107">
    <property type="entry name" value="HEAT6"/>
</dbReference>
<dbReference type="PANTHER" id="PTHR13366">
    <property type="entry name" value="MALARIA ANTIGEN-RELATED"/>
    <property type="match status" value="1"/>
</dbReference>
<dbReference type="Pfam" id="PF02985">
    <property type="entry name" value="HEAT"/>
    <property type="match status" value="1"/>
</dbReference>
<proteinExistence type="predicted"/>
<evidence type="ECO:0000256" key="1">
    <source>
        <dbReference type="ARBA" id="ARBA00022737"/>
    </source>
</evidence>
<name>A0A438JJG9_VITVI</name>
<organism evidence="3 4">
    <name type="scientific">Vitis vinifera</name>
    <name type="common">Grape</name>
    <dbReference type="NCBI Taxonomy" id="29760"/>
    <lineage>
        <taxon>Eukaryota</taxon>
        <taxon>Viridiplantae</taxon>
        <taxon>Streptophyta</taxon>
        <taxon>Embryophyta</taxon>
        <taxon>Tracheophyta</taxon>
        <taxon>Spermatophyta</taxon>
        <taxon>Magnoliopsida</taxon>
        <taxon>eudicotyledons</taxon>
        <taxon>Gunneridae</taxon>
        <taxon>Pentapetalae</taxon>
        <taxon>rosids</taxon>
        <taxon>Vitales</taxon>
        <taxon>Vitaceae</taxon>
        <taxon>Viteae</taxon>
        <taxon>Vitis</taxon>
    </lineage>
</organism>
<evidence type="ECO:0000313" key="4">
    <source>
        <dbReference type="Proteomes" id="UP000288805"/>
    </source>
</evidence>
<sequence length="185" mass="20784">MDRITSSTTLKDEITVEIIDITLLNPAITQDQLRYLLPMIYLVRAASVTCFAGITSSVFFSLTKEKQDFILSSLINAAVNDEVPSVRSAGCRAIGVITCFLQISQSEQITYQELKLYSAETLQKFIHAVESNTRDPLVLVRITASWALANICDSLRHCISDFSSERHSVGMLNIYYSTFERLVFK</sequence>
<keyword evidence="2" id="KW-1133">Transmembrane helix</keyword>
<evidence type="ECO:0000313" key="3">
    <source>
        <dbReference type="EMBL" id="RVX09100.1"/>
    </source>
</evidence>
<accession>A0A438JJG9</accession>
<dbReference type="InterPro" id="IPR011989">
    <property type="entry name" value="ARM-like"/>
</dbReference>
<gene>
    <name evidence="3" type="ORF">CK203_013728</name>
</gene>
<keyword evidence="2" id="KW-0472">Membrane</keyword>
<dbReference type="AlphaFoldDB" id="A0A438JJG9"/>
<dbReference type="PANTHER" id="PTHR13366:SF0">
    <property type="entry name" value="HEAT REPEAT-CONTAINING PROTEIN 6"/>
    <property type="match status" value="1"/>
</dbReference>
<dbReference type="InterPro" id="IPR016024">
    <property type="entry name" value="ARM-type_fold"/>
</dbReference>
<protein>
    <submittedName>
        <fullName evidence="3">Uncharacterized protein</fullName>
    </submittedName>
</protein>
<evidence type="ECO:0000256" key="2">
    <source>
        <dbReference type="SAM" id="Phobius"/>
    </source>
</evidence>
<reference evidence="3 4" key="1">
    <citation type="journal article" date="2018" name="PLoS Genet.">
        <title>Population sequencing reveals clonal diversity and ancestral inbreeding in the grapevine cultivar Chardonnay.</title>
        <authorList>
            <person name="Roach M.J."/>
            <person name="Johnson D.L."/>
            <person name="Bohlmann J."/>
            <person name="van Vuuren H.J."/>
            <person name="Jones S.J."/>
            <person name="Pretorius I.S."/>
            <person name="Schmidt S.A."/>
            <person name="Borneman A.R."/>
        </authorList>
    </citation>
    <scope>NUCLEOTIDE SEQUENCE [LARGE SCALE GENOMIC DNA]</scope>
    <source>
        <strain evidence="4">cv. Chardonnay</strain>
        <tissue evidence="3">Leaf</tissue>
    </source>
</reference>
<dbReference type="InterPro" id="IPR000357">
    <property type="entry name" value="HEAT"/>
</dbReference>
<dbReference type="SUPFAM" id="SSF48371">
    <property type="entry name" value="ARM repeat"/>
    <property type="match status" value="1"/>
</dbReference>
<keyword evidence="1" id="KW-0677">Repeat</keyword>
<keyword evidence="2" id="KW-0812">Transmembrane</keyword>
<feature type="transmembrane region" description="Helical" evidence="2">
    <location>
        <begin position="41"/>
        <end position="62"/>
    </location>
</feature>
<dbReference type="Gene3D" id="1.25.10.10">
    <property type="entry name" value="Leucine-rich Repeat Variant"/>
    <property type="match status" value="1"/>
</dbReference>